<evidence type="ECO:0000313" key="2">
    <source>
        <dbReference type="Proteomes" id="UP000286501"/>
    </source>
</evidence>
<dbReference type="EMBL" id="QRIN01000016">
    <property type="protein sequence ID" value="RHG67066.1"/>
    <property type="molecule type" value="Genomic_DNA"/>
</dbReference>
<protein>
    <submittedName>
        <fullName evidence="1">Uncharacterized protein</fullName>
    </submittedName>
</protein>
<organism evidence="1 2">
    <name type="scientific">Segatella copri</name>
    <dbReference type="NCBI Taxonomy" id="165179"/>
    <lineage>
        <taxon>Bacteria</taxon>
        <taxon>Pseudomonadati</taxon>
        <taxon>Bacteroidota</taxon>
        <taxon>Bacteroidia</taxon>
        <taxon>Bacteroidales</taxon>
        <taxon>Prevotellaceae</taxon>
        <taxon>Segatella</taxon>
    </lineage>
</organism>
<accession>A0A3R6DXT9</accession>
<comment type="caution">
    <text evidence="1">The sequence shown here is derived from an EMBL/GenBank/DDBJ whole genome shotgun (WGS) entry which is preliminary data.</text>
</comment>
<proteinExistence type="predicted"/>
<dbReference type="Proteomes" id="UP000286501">
    <property type="component" value="Unassembled WGS sequence"/>
</dbReference>
<name>A0A3R6DXT9_9BACT</name>
<gene>
    <name evidence="1" type="ORF">DW250_05265</name>
</gene>
<reference evidence="1 2" key="1">
    <citation type="submission" date="2018-08" db="EMBL/GenBank/DDBJ databases">
        <title>A genome reference for cultivated species of the human gut microbiota.</title>
        <authorList>
            <person name="Zou Y."/>
            <person name="Xue W."/>
            <person name="Luo G."/>
        </authorList>
    </citation>
    <scope>NUCLEOTIDE SEQUENCE [LARGE SCALE GENOMIC DNA]</scope>
    <source>
        <strain evidence="1 2">AM22-1</strain>
    </source>
</reference>
<dbReference type="AlphaFoldDB" id="A0A3R6DXT9"/>
<evidence type="ECO:0000313" key="1">
    <source>
        <dbReference type="EMBL" id="RHG67066.1"/>
    </source>
</evidence>
<sequence length="67" mass="7806">MARFIEVRNIEGYKILINVDNIQSIRQVDGLGKTCILLNNDIVRTELEYSKVVELVSPKKKGFRLWQ</sequence>